<dbReference type="InterPro" id="IPR007568">
    <property type="entry name" value="RTA1"/>
</dbReference>
<dbReference type="AlphaFoldDB" id="A8P825"/>
<dbReference type="PANTHER" id="PTHR31465:SF9">
    <property type="entry name" value="SPHINGOID LONG-CHAIN BASE TRANSPORTER RSB1"/>
    <property type="match status" value="1"/>
</dbReference>
<keyword evidence="2 5" id="KW-0812">Transmembrane</keyword>
<keyword evidence="3 5" id="KW-1133">Transmembrane helix</keyword>
<dbReference type="FunCoup" id="A8P825">
    <property type="interactions" value="30"/>
</dbReference>
<dbReference type="OMA" id="SPKMYLW"/>
<dbReference type="KEGG" id="cci:CC1G_06698"/>
<feature type="transmembrane region" description="Helical" evidence="5">
    <location>
        <begin position="256"/>
        <end position="281"/>
    </location>
</feature>
<evidence type="ECO:0000313" key="7">
    <source>
        <dbReference type="Proteomes" id="UP000001861"/>
    </source>
</evidence>
<evidence type="ECO:0000256" key="5">
    <source>
        <dbReference type="SAM" id="Phobius"/>
    </source>
</evidence>
<organism evidence="6 7">
    <name type="scientific">Coprinopsis cinerea (strain Okayama-7 / 130 / ATCC MYA-4618 / FGSC 9003)</name>
    <name type="common">Inky cap fungus</name>
    <name type="synonym">Hormographiella aspergillata</name>
    <dbReference type="NCBI Taxonomy" id="240176"/>
    <lineage>
        <taxon>Eukaryota</taxon>
        <taxon>Fungi</taxon>
        <taxon>Dikarya</taxon>
        <taxon>Basidiomycota</taxon>
        <taxon>Agaricomycotina</taxon>
        <taxon>Agaricomycetes</taxon>
        <taxon>Agaricomycetidae</taxon>
        <taxon>Agaricales</taxon>
        <taxon>Agaricineae</taxon>
        <taxon>Psathyrellaceae</taxon>
        <taxon>Coprinopsis</taxon>
    </lineage>
</organism>
<sequence length="318" mass="35570">MAGGHCGTGADPTCIENGYGYIPSRSATTIMVVFFSISTIVHMGQATVRKQWYLFPTAILCGILEILGWAYRLKSHFEPFAKDPFKIQTIATILGPTPLLAANFVIFGNIIRALGTDYSRITPKWYTIIFCGCDLISLFVQGGGGGVAASSGGDLEIANRGANIMLGGIIFQLVAIVAYSCLCTEYLIRYTKKRPIARINQTHKDYSSRGELTKKLKLMLLGLILNLTFLFIRAIYRVAELSEGWTGRIIKTEVYFNWLDGAMIVLAMYAFNFFHPGWLLFSRTTYKNYKEYKTAPLENKSNIAMINYNHNNVERQVA</sequence>
<evidence type="ECO:0000256" key="3">
    <source>
        <dbReference type="ARBA" id="ARBA00022989"/>
    </source>
</evidence>
<dbReference type="RefSeq" id="XP_001839485.1">
    <property type="nucleotide sequence ID" value="XM_001839433.1"/>
</dbReference>
<dbReference type="eggNOG" id="ENOG502QU4U">
    <property type="taxonomic scope" value="Eukaryota"/>
</dbReference>
<feature type="transmembrane region" description="Helical" evidence="5">
    <location>
        <begin position="91"/>
        <end position="113"/>
    </location>
</feature>
<gene>
    <name evidence="6" type="ORF">CC1G_06698</name>
</gene>
<proteinExistence type="predicted"/>
<evidence type="ECO:0000313" key="6">
    <source>
        <dbReference type="EMBL" id="EAU82388.1"/>
    </source>
</evidence>
<dbReference type="GeneID" id="6016101"/>
<keyword evidence="7" id="KW-1185">Reference proteome</keyword>
<comment type="subcellular location">
    <subcellularLocation>
        <location evidence="1">Membrane</location>
        <topology evidence="1">Multi-pass membrane protein</topology>
    </subcellularLocation>
</comment>
<evidence type="ECO:0000256" key="1">
    <source>
        <dbReference type="ARBA" id="ARBA00004141"/>
    </source>
</evidence>
<feature type="transmembrane region" description="Helical" evidence="5">
    <location>
        <begin position="27"/>
        <end position="45"/>
    </location>
</feature>
<feature type="transmembrane region" description="Helical" evidence="5">
    <location>
        <begin position="164"/>
        <end position="188"/>
    </location>
</feature>
<comment type="caution">
    <text evidence="6">The sequence shown here is derived from an EMBL/GenBank/DDBJ whole genome shotgun (WGS) entry which is preliminary data.</text>
</comment>
<dbReference type="Proteomes" id="UP000001861">
    <property type="component" value="Unassembled WGS sequence"/>
</dbReference>
<dbReference type="PANTHER" id="PTHR31465">
    <property type="entry name" value="PROTEIN RTA1-RELATED"/>
    <property type="match status" value="1"/>
</dbReference>
<dbReference type="GO" id="GO:0000324">
    <property type="term" value="C:fungal-type vacuole"/>
    <property type="evidence" value="ECO:0007669"/>
    <property type="project" value="TreeGrafter"/>
</dbReference>
<evidence type="ECO:0000256" key="2">
    <source>
        <dbReference type="ARBA" id="ARBA00022692"/>
    </source>
</evidence>
<feature type="transmembrane region" description="Helical" evidence="5">
    <location>
        <begin position="218"/>
        <end position="236"/>
    </location>
</feature>
<evidence type="ECO:0008006" key="8">
    <source>
        <dbReference type="Google" id="ProtNLM"/>
    </source>
</evidence>
<accession>A8P825</accession>
<feature type="transmembrane region" description="Helical" evidence="5">
    <location>
        <begin position="52"/>
        <end position="71"/>
    </location>
</feature>
<dbReference type="OrthoDB" id="3358017at2759"/>
<evidence type="ECO:0000256" key="4">
    <source>
        <dbReference type="ARBA" id="ARBA00023136"/>
    </source>
</evidence>
<name>A8P825_COPC7</name>
<dbReference type="InParanoid" id="A8P825"/>
<dbReference type="Pfam" id="PF04479">
    <property type="entry name" value="RTA1"/>
    <property type="match status" value="1"/>
</dbReference>
<reference evidence="6 7" key="1">
    <citation type="journal article" date="2010" name="Proc. Natl. Acad. Sci. U.S.A.">
        <title>Insights into evolution of multicellular fungi from the assembled chromosomes of the mushroom Coprinopsis cinerea (Coprinus cinereus).</title>
        <authorList>
            <person name="Stajich J.E."/>
            <person name="Wilke S.K."/>
            <person name="Ahren D."/>
            <person name="Au C.H."/>
            <person name="Birren B.W."/>
            <person name="Borodovsky M."/>
            <person name="Burns C."/>
            <person name="Canback B."/>
            <person name="Casselton L.A."/>
            <person name="Cheng C.K."/>
            <person name="Deng J."/>
            <person name="Dietrich F.S."/>
            <person name="Fargo D.C."/>
            <person name="Farman M.L."/>
            <person name="Gathman A.C."/>
            <person name="Goldberg J."/>
            <person name="Guigo R."/>
            <person name="Hoegger P.J."/>
            <person name="Hooker J.B."/>
            <person name="Huggins A."/>
            <person name="James T.Y."/>
            <person name="Kamada T."/>
            <person name="Kilaru S."/>
            <person name="Kodira C."/>
            <person name="Kues U."/>
            <person name="Kupfer D."/>
            <person name="Kwan H.S."/>
            <person name="Lomsadze A."/>
            <person name="Li W."/>
            <person name="Lilly W.W."/>
            <person name="Ma L.J."/>
            <person name="Mackey A.J."/>
            <person name="Manning G."/>
            <person name="Martin F."/>
            <person name="Muraguchi H."/>
            <person name="Natvig D.O."/>
            <person name="Palmerini H."/>
            <person name="Ramesh M.A."/>
            <person name="Rehmeyer C.J."/>
            <person name="Roe B.A."/>
            <person name="Shenoy N."/>
            <person name="Stanke M."/>
            <person name="Ter-Hovhannisyan V."/>
            <person name="Tunlid A."/>
            <person name="Velagapudi R."/>
            <person name="Vision T.J."/>
            <person name="Zeng Q."/>
            <person name="Zolan M.E."/>
            <person name="Pukkila P.J."/>
        </authorList>
    </citation>
    <scope>NUCLEOTIDE SEQUENCE [LARGE SCALE GENOMIC DNA]</scope>
    <source>
        <strain evidence="7">Okayama-7 / 130 / ATCC MYA-4618 / FGSC 9003</strain>
    </source>
</reference>
<feature type="transmembrane region" description="Helical" evidence="5">
    <location>
        <begin position="125"/>
        <end position="144"/>
    </location>
</feature>
<dbReference type="EMBL" id="AACS02000005">
    <property type="protein sequence ID" value="EAU82388.1"/>
    <property type="molecule type" value="Genomic_DNA"/>
</dbReference>
<protein>
    <recommendedName>
        <fullName evidence="8">RTA1-domain-containing protein</fullName>
    </recommendedName>
</protein>
<dbReference type="STRING" id="240176.A8P825"/>
<keyword evidence="4 5" id="KW-0472">Membrane</keyword>
<dbReference type="VEuPathDB" id="FungiDB:CC1G_06698"/>
<dbReference type="GO" id="GO:0005886">
    <property type="term" value="C:plasma membrane"/>
    <property type="evidence" value="ECO:0007669"/>
    <property type="project" value="TreeGrafter"/>
</dbReference>